<dbReference type="InterPro" id="IPR036890">
    <property type="entry name" value="HATPase_C_sf"/>
</dbReference>
<keyword evidence="8" id="KW-1185">Reference proteome</keyword>
<evidence type="ECO:0000259" key="6">
    <source>
        <dbReference type="PROSITE" id="PS50109"/>
    </source>
</evidence>
<name>A0ABW9W1V6_9BURK</name>
<dbReference type="SUPFAM" id="SSF63829">
    <property type="entry name" value="Calcium-dependent phosphotriesterase"/>
    <property type="match status" value="3"/>
</dbReference>
<gene>
    <name evidence="7" type="ORF">GTP69_15130</name>
</gene>
<feature type="domain" description="Histidine kinase" evidence="6">
    <location>
        <begin position="899"/>
        <end position="985"/>
    </location>
</feature>
<dbReference type="Pfam" id="PF07730">
    <property type="entry name" value="HisKA_3"/>
    <property type="match status" value="1"/>
</dbReference>
<dbReference type="InterPro" id="IPR005467">
    <property type="entry name" value="His_kinase_dom"/>
</dbReference>
<dbReference type="InterPro" id="IPR050482">
    <property type="entry name" value="Sensor_HK_TwoCompSys"/>
</dbReference>
<dbReference type="SMART" id="SM00387">
    <property type="entry name" value="HATPase_c"/>
    <property type="match status" value="1"/>
</dbReference>
<dbReference type="InterPro" id="IPR003594">
    <property type="entry name" value="HATPase_dom"/>
</dbReference>
<dbReference type="Gene3D" id="2.60.40.10">
    <property type="entry name" value="Immunoglobulins"/>
    <property type="match status" value="1"/>
</dbReference>
<evidence type="ECO:0000313" key="8">
    <source>
        <dbReference type="Proteomes" id="UP000642144"/>
    </source>
</evidence>
<dbReference type="Pfam" id="PF07495">
    <property type="entry name" value="Y_Y_Y"/>
    <property type="match status" value="1"/>
</dbReference>
<evidence type="ECO:0000256" key="4">
    <source>
        <dbReference type="SAM" id="Phobius"/>
    </source>
</evidence>
<evidence type="ECO:0000256" key="3">
    <source>
        <dbReference type="ARBA" id="ARBA00023012"/>
    </source>
</evidence>
<dbReference type="EMBL" id="WWCT01000011">
    <property type="protein sequence ID" value="MYN27747.1"/>
    <property type="molecule type" value="Genomic_DNA"/>
</dbReference>
<dbReference type="SUPFAM" id="SSF55874">
    <property type="entry name" value="ATPase domain of HSP90 chaperone/DNA topoisomerase II/histidine kinase"/>
    <property type="match status" value="1"/>
</dbReference>
<sequence length="1000" mass="109807">MPLRAAFHVLRLILPAALIFSASAAETAPRPYWHSSMVHKAWTKQEGAPTAVFGITQDQRGMLWFAANDGVYRFDGARFERLTAIDGNKLRSSNTNAILAVGSALWVGYSFGGVSVFDQGHVHHYGVEQGLPVRTIYQVVRSGDGTMWCSTADGLYWLDGDHWRYVEAGDGLVPGNVHYFTALPDGSILADHPNGVYRNTPGSHQFHKVAGGKGIEIHTLLPNGDVLLVNQARQFSRYSALTGASVPLTFPPDVPPRDPFIDARGALWVNNDAGLTLLGPDMRPQQTFAGLNNLSGKQVFNTLDDREGNLWLTTENGVDRIRESRLTAVQLPARMFRSMSVQPDPDGTVWISNHKTDGDYEVATFGLRPDGSRIATPLSNMAASMLAPDGSLWFGNGQILWHREHGAWRQWPLPANLKGSDVQYMAVDRRGRMWLSMVRNGAYVFRDGEWQAGGGIPALTKLTPVSLHADPQGRVWFGYTSNRLAVLDGDSLRQYGAADGLDVGNVAAILTYRGQLLVGGDQGVAVLAGQRFVPLHDADGQPLRGASAMVVTRRGELWLNGIDGLTRVAAADLDAGLASRRLRVDRFDYLDGYKGQPSQVRPLAVLSEAIDGRIWYATSASVGWIDPANIARNSQAPTAQVTTLRTDQRQYDARADLLLPPYSSNLELEFTAAILSIPERVRFRYRLLGQEQAWRDAGARRAAFYTNLGPGHYRFEVLAANEDGVWSAAPATLEFHIAPAFVQTIWFKLLCALLVLALAGGLYWWRMALVTARIGDRLRERLRERERIARTLHDHFLQSVQALMMQFDLIKHGLPSEHALQERIDAALETADDVLSEGREQVLALRLNHELTGDLEAALSGLGHILAPRHGARFVLTVTGTPKPLRAAAAAEAYAIGREALLNAFRHARSHEVTVELRHARTQFSLSVRDGGRGMAAEVFARGHRPGHFGLTGMRERAQDAGGTLEICSEAGHGTTVTLRLPARRAYARKAADKLARTPS</sequence>
<dbReference type="PROSITE" id="PS50109">
    <property type="entry name" value="HIS_KIN"/>
    <property type="match status" value="1"/>
</dbReference>
<keyword evidence="3" id="KW-0902">Two-component regulatory system</keyword>
<reference evidence="7 8" key="1">
    <citation type="submission" date="2019-12" db="EMBL/GenBank/DDBJ databases">
        <title>Novel species isolated from a subtropical stream in China.</title>
        <authorList>
            <person name="Lu H."/>
        </authorList>
    </citation>
    <scope>NUCLEOTIDE SEQUENCE [LARGE SCALE GENOMIC DNA]</scope>
    <source>
        <strain evidence="7 8">CY42W</strain>
    </source>
</reference>
<accession>A0ABW9W1V6</accession>
<dbReference type="PANTHER" id="PTHR24421:SF62">
    <property type="entry name" value="SENSORY TRANSDUCTION HISTIDINE KINASE"/>
    <property type="match status" value="1"/>
</dbReference>
<dbReference type="InterPro" id="IPR013783">
    <property type="entry name" value="Ig-like_fold"/>
</dbReference>
<organism evidence="7 8">
    <name type="scientific">Duganella levis</name>
    <dbReference type="NCBI Taxonomy" id="2692169"/>
    <lineage>
        <taxon>Bacteria</taxon>
        <taxon>Pseudomonadati</taxon>
        <taxon>Pseudomonadota</taxon>
        <taxon>Betaproteobacteria</taxon>
        <taxon>Burkholderiales</taxon>
        <taxon>Oxalobacteraceae</taxon>
        <taxon>Telluria group</taxon>
        <taxon>Duganella</taxon>
    </lineage>
</organism>
<protein>
    <recommendedName>
        <fullName evidence="6">Histidine kinase domain-containing protein</fullName>
    </recommendedName>
</protein>
<dbReference type="InterPro" id="IPR011712">
    <property type="entry name" value="Sig_transdc_His_kin_sub3_dim/P"/>
</dbReference>
<dbReference type="PANTHER" id="PTHR24421">
    <property type="entry name" value="NITRATE/NITRITE SENSOR PROTEIN NARX-RELATED"/>
    <property type="match status" value="1"/>
</dbReference>
<dbReference type="InterPro" id="IPR011123">
    <property type="entry name" value="Y_Y_Y"/>
</dbReference>
<dbReference type="Gene3D" id="3.30.565.10">
    <property type="entry name" value="Histidine kinase-like ATPase, C-terminal domain"/>
    <property type="match status" value="1"/>
</dbReference>
<keyword evidence="5" id="KW-0732">Signal</keyword>
<dbReference type="CDD" id="cd16917">
    <property type="entry name" value="HATPase_UhpB-NarQ-NarX-like"/>
    <property type="match status" value="1"/>
</dbReference>
<dbReference type="Gene3D" id="2.130.10.10">
    <property type="entry name" value="YVTN repeat-like/Quinoprotein amine dehydrogenase"/>
    <property type="match status" value="2"/>
</dbReference>
<dbReference type="Gene3D" id="1.20.5.1930">
    <property type="match status" value="1"/>
</dbReference>
<evidence type="ECO:0000256" key="1">
    <source>
        <dbReference type="ARBA" id="ARBA00022679"/>
    </source>
</evidence>
<keyword evidence="4" id="KW-0812">Transmembrane</keyword>
<keyword evidence="1" id="KW-0808">Transferase</keyword>
<dbReference type="InterPro" id="IPR015943">
    <property type="entry name" value="WD40/YVTN_repeat-like_dom_sf"/>
</dbReference>
<feature type="signal peptide" evidence="5">
    <location>
        <begin position="1"/>
        <end position="24"/>
    </location>
</feature>
<evidence type="ECO:0000256" key="5">
    <source>
        <dbReference type="SAM" id="SignalP"/>
    </source>
</evidence>
<evidence type="ECO:0000256" key="2">
    <source>
        <dbReference type="ARBA" id="ARBA00022777"/>
    </source>
</evidence>
<comment type="caution">
    <text evidence="7">The sequence shown here is derived from an EMBL/GenBank/DDBJ whole genome shotgun (WGS) entry which is preliminary data.</text>
</comment>
<dbReference type="Pfam" id="PF02518">
    <property type="entry name" value="HATPase_c"/>
    <property type="match status" value="1"/>
</dbReference>
<keyword evidence="4" id="KW-0472">Membrane</keyword>
<dbReference type="RefSeq" id="WP_161055642.1">
    <property type="nucleotide sequence ID" value="NZ_WWCT01000011.1"/>
</dbReference>
<evidence type="ECO:0000313" key="7">
    <source>
        <dbReference type="EMBL" id="MYN27747.1"/>
    </source>
</evidence>
<keyword evidence="4" id="KW-1133">Transmembrane helix</keyword>
<feature type="transmembrane region" description="Helical" evidence="4">
    <location>
        <begin position="745"/>
        <end position="765"/>
    </location>
</feature>
<feature type="chain" id="PRO_5047150209" description="Histidine kinase domain-containing protein" evidence="5">
    <location>
        <begin position="25"/>
        <end position="1000"/>
    </location>
</feature>
<proteinExistence type="predicted"/>
<dbReference type="Proteomes" id="UP000642144">
    <property type="component" value="Unassembled WGS sequence"/>
</dbReference>
<keyword evidence="2" id="KW-0418">Kinase</keyword>